<dbReference type="EMBL" id="JABFAA010000009">
    <property type="protein sequence ID" value="MBA0692793.1"/>
    <property type="molecule type" value="Genomic_DNA"/>
</dbReference>
<comment type="caution">
    <text evidence="1">The sequence shown here is derived from an EMBL/GenBank/DDBJ whole genome shotgun (WGS) entry which is preliminary data.</text>
</comment>
<sequence>MGLMGLVATSAYFKESSILGIIPRALPIWTNHR</sequence>
<evidence type="ECO:0000313" key="1">
    <source>
        <dbReference type="EMBL" id="MBA0692793.1"/>
    </source>
</evidence>
<evidence type="ECO:0000313" key="2">
    <source>
        <dbReference type="Proteomes" id="UP000593577"/>
    </source>
</evidence>
<dbReference type="AlphaFoldDB" id="A0A7J8XZQ3"/>
<protein>
    <submittedName>
        <fullName evidence="1">Uncharacterized protein</fullName>
    </submittedName>
</protein>
<dbReference type="Proteomes" id="UP000593577">
    <property type="component" value="Unassembled WGS sequence"/>
</dbReference>
<accession>A0A7J8XZQ3</accession>
<proteinExistence type="predicted"/>
<reference evidence="1 2" key="1">
    <citation type="journal article" date="2019" name="Genome Biol. Evol.">
        <title>Insights into the evolution of the New World diploid cottons (Gossypium, subgenus Houzingenia) based on genome sequencing.</title>
        <authorList>
            <person name="Grover C.E."/>
            <person name="Arick M.A. 2nd"/>
            <person name="Thrash A."/>
            <person name="Conover J.L."/>
            <person name="Sanders W.S."/>
            <person name="Peterson D.G."/>
            <person name="Frelichowski J.E."/>
            <person name="Scheffler J.A."/>
            <person name="Scheffler B.E."/>
            <person name="Wendel J.F."/>
        </authorList>
    </citation>
    <scope>NUCLEOTIDE SEQUENCE [LARGE SCALE GENOMIC DNA]</scope>
    <source>
        <strain evidence="1">185</strain>
        <tissue evidence="1">Leaf</tissue>
    </source>
</reference>
<name>A0A7J8XZQ3_GOSAI</name>
<gene>
    <name evidence="1" type="ORF">Goari_010328</name>
</gene>
<organism evidence="1 2">
    <name type="scientific">Gossypium aridum</name>
    <name type="common">American cotton</name>
    <name type="synonym">Erioxylum aridum</name>
    <dbReference type="NCBI Taxonomy" id="34290"/>
    <lineage>
        <taxon>Eukaryota</taxon>
        <taxon>Viridiplantae</taxon>
        <taxon>Streptophyta</taxon>
        <taxon>Embryophyta</taxon>
        <taxon>Tracheophyta</taxon>
        <taxon>Spermatophyta</taxon>
        <taxon>Magnoliopsida</taxon>
        <taxon>eudicotyledons</taxon>
        <taxon>Gunneridae</taxon>
        <taxon>Pentapetalae</taxon>
        <taxon>rosids</taxon>
        <taxon>malvids</taxon>
        <taxon>Malvales</taxon>
        <taxon>Malvaceae</taxon>
        <taxon>Malvoideae</taxon>
        <taxon>Gossypium</taxon>
    </lineage>
</organism>
<keyword evidence="2" id="KW-1185">Reference proteome</keyword>